<dbReference type="AlphaFoldDB" id="K5XBS3"/>
<keyword evidence="3" id="KW-1185">Reference proteome</keyword>
<dbReference type="KEGG" id="pco:PHACADRAFT_203622"/>
<feature type="transmembrane region" description="Helical" evidence="1">
    <location>
        <begin position="127"/>
        <end position="151"/>
    </location>
</feature>
<organism evidence="2 3">
    <name type="scientific">Phanerochaete carnosa (strain HHB-10118-sp)</name>
    <name type="common">White-rot fungus</name>
    <name type="synonym">Peniophora carnosa</name>
    <dbReference type="NCBI Taxonomy" id="650164"/>
    <lineage>
        <taxon>Eukaryota</taxon>
        <taxon>Fungi</taxon>
        <taxon>Dikarya</taxon>
        <taxon>Basidiomycota</taxon>
        <taxon>Agaricomycotina</taxon>
        <taxon>Agaricomycetes</taxon>
        <taxon>Polyporales</taxon>
        <taxon>Phanerochaetaceae</taxon>
        <taxon>Phanerochaete</taxon>
    </lineage>
</organism>
<evidence type="ECO:0000313" key="3">
    <source>
        <dbReference type="Proteomes" id="UP000008370"/>
    </source>
</evidence>
<dbReference type="RefSeq" id="XP_007389877.1">
    <property type="nucleotide sequence ID" value="XM_007389815.1"/>
</dbReference>
<feature type="transmembrane region" description="Helical" evidence="1">
    <location>
        <begin position="86"/>
        <end position="107"/>
    </location>
</feature>
<gene>
    <name evidence="2" type="ORF">PHACADRAFT_203622</name>
</gene>
<dbReference type="Proteomes" id="UP000008370">
    <property type="component" value="Unassembled WGS sequence"/>
</dbReference>
<sequence>MKTTTLLIISGSILLFSSVTTQWVIEIVRLFKGFIDHGNEPDGPLLYFTLLSDGLDVARLSIYIVEVGICDFIMVYRLWQVWHRSWPIAMPPSCTYIASMVCGALFIYNKHKLAPNENFFTSSCAPWIAATLTCTVATNIYCSALLSYKVWSTQQAVRHATKYLRSTVASKVVAIIIESALLFTVSNVIMMITYFGQSFAIITSITFAAPLSGIAYCLIIVRFGMGGAFETNGPALSTFNLPSLHSSRPSANLGVAVKPVAINITHELETDGTDDDLAAKTSQTDALHGLGQNYAGSQV</sequence>
<name>K5XBS3_PHACS</name>
<protein>
    <submittedName>
        <fullName evidence="2">Uncharacterized protein</fullName>
    </submittedName>
</protein>
<dbReference type="EMBL" id="JH930468">
    <property type="protein sequence ID" value="EKM60417.1"/>
    <property type="molecule type" value="Genomic_DNA"/>
</dbReference>
<dbReference type="InParanoid" id="K5XBS3"/>
<keyword evidence="1" id="KW-0472">Membrane</keyword>
<feature type="transmembrane region" description="Helical" evidence="1">
    <location>
        <begin position="201"/>
        <end position="221"/>
    </location>
</feature>
<proteinExistence type="predicted"/>
<dbReference type="HOGENOM" id="CLU_044614_3_0_1"/>
<dbReference type="GeneID" id="18912201"/>
<evidence type="ECO:0000313" key="2">
    <source>
        <dbReference type="EMBL" id="EKM60417.1"/>
    </source>
</evidence>
<evidence type="ECO:0000256" key="1">
    <source>
        <dbReference type="SAM" id="Phobius"/>
    </source>
</evidence>
<feature type="transmembrane region" description="Helical" evidence="1">
    <location>
        <begin position="60"/>
        <end position="79"/>
    </location>
</feature>
<accession>K5XBS3</accession>
<keyword evidence="1" id="KW-1133">Transmembrane helix</keyword>
<feature type="transmembrane region" description="Helical" evidence="1">
    <location>
        <begin position="172"/>
        <end position="195"/>
    </location>
</feature>
<dbReference type="OrthoDB" id="3346544at2759"/>
<reference evidence="2 3" key="1">
    <citation type="journal article" date="2012" name="BMC Genomics">
        <title>Comparative genomics of the white-rot fungi, Phanerochaete carnosa and P. chrysosporium, to elucidate the genetic basis of the distinct wood types they colonize.</title>
        <authorList>
            <person name="Suzuki H."/>
            <person name="MacDonald J."/>
            <person name="Syed K."/>
            <person name="Salamov A."/>
            <person name="Hori C."/>
            <person name="Aerts A."/>
            <person name="Henrissat B."/>
            <person name="Wiebenga A."/>
            <person name="vanKuyk P.A."/>
            <person name="Barry K."/>
            <person name="Lindquist E."/>
            <person name="LaButti K."/>
            <person name="Lapidus A."/>
            <person name="Lucas S."/>
            <person name="Coutinho P."/>
            <person name="Gong Y."/>
            <person name="Samejima M."/>
            <person name="Mahadevan R."/>
            <person name="Abou-Zaid M."/>
            <person name="de Vries R.P."/>
            <person name="Igarashi K."/>
            <person name="Yadav J.S."/>
            <person name="Grigoriev I.V."/>
            <person name="Master E.R."/>
        </authorList>
    </citation>
    <scope>NUCLEOTIDE SEQUENCE [LARGE SCALE GENOMIC DNA]</scope>
    <source>
        <strain evidence="2 3">HHB-10118-sp</strain>
    </source>
</reference>
<keyword evidence="1" id="KW-0812">Transmembrane</keyword>